<evidence type="ECO:0000259" key="4">
    <source>
        <dbReference type="PROSITE" id="PS51149"/>
    </source>
</evidence>
<evidence type="ECO:0000313" key="6">
    <source>
        <dbReference type="EMBL" id="QEE16874.1"/>
    </source>
</evidence>
<dbReference type="KEGG" id="psyt:DSAG12_02704"/>
<protein>
    <submittedName>
        <fullName evidence="6">Pyruvate formate lyase family protein</fullName>
    </submittedName>
</protein>
<evidence type="ECO:0000259" key="5">
    <source>
        <dbReference type="PROSITE" id="PS51554"/>
    </source>
</evidence>
<dbReference type="InterPro" id="IPR001150">
    <property type="entry name" value="Gly_radical"/>
</dbReference>
<name>A0A5B9DCJ0_9ARCH</name>
<gene>
    <name evidence="6" type="ORF">DSAG12_02704</name>
</gene>
<dbReference type="PANTHER" id="PTHR43641:SF2">
    <property type="entry name" value="DEHYDRATASE YBIW-RELATED"/>
    <property type="match status" value="1"/>
</dbReference>
<dbReference type="Proteomes" id="UP000321408">
    <property type="component" value="Chromosome"/>
</dbReference>
<keyword evidence="1 3" id="KW-0556">Organic radical</keyword>
<accession>A0A5B9DCJ0</accession>
<organism evidence="6 7">
    <name type="scientific">Promethearchaeum syntrophicum</name>
    <dbReference type="NCBI Taxonomy" id="2594042"/>
    <lineage>
        <taxon>Archaea</taxon>
        <taxon>Promethearchaeati</taxon>
        <taxon>Promethearchaeota</taxon>
        <taxon>Promethearchaeia</taxon>
        <taxon>Promethearchaeales</taxon>
        <taxon>Promethearchaeaceae</taxon>
        <taxon>Promethearchaeum</taxon>
    </lineage>
</organism>
<dbReference type="Pfam" id="PF02901">
    <property type="entry name" value="PFL-like"/>
    <property type="match status" value="1"/>
</dbReference>
<evidence type="ECO:0000256" key="2">
    <source>
        <dbReference type="ARBA" id="ARBA00023239"/>
    </source>
</evidence>
<keyword evidence="7" id="KW-1185">Reference proteome</keyword>
<reference evidence="6 7" key="2">
    <citation type="journal article" date="2024" name="Int. J. Syst. Evol. Microbiol.">
        <title>Promethearchaeum syntrophicum gen. nov., sp. nov., an anaerobic, obligately syntrophic archaeon, the first isolate of the lineage 'Asgard' archaea, and proposal of the new archaeal phylum Promethearchaeota phyl. nov. and kingdom Promethearchaeati regn. nov.</title>
        <authorList>
            <person name="Imachi H."/>
            <person name="Nobu M.K."/>
            <person name="Kato S."/>
            <person name="Takaki Y."/>
            <person name="Miyazaki M."/>
            <person name="Miyata M."/>
            <person name="Ogawara M."/>
            <person name="Saito Y."/>
            <person name="Sakai S."/>
            <person name="Tahara Y.O."/>
            <person name="Takano Y."/>
            <person name="Tasumi E."/>
            <person name="Uematsu K."/>
            <person name="Yoshimura T."/>
            <person name="Itoh T."/>
            <person name="Ohkuma M."/>
            <person name="Takai K."/>
        </authorList>
    </citation>
    <scope>NUCLEOTIDE SEQUENCE [LARGE SCALE GENOMIC DNA]</scope>
    <source>
        <strain evidence="6 7">MK-D1</strain>
    </source>
</reference>
<evidence type="ECO:0000256" key="1">
    <source>
        <dbReference type="ARBA" id="ARBA00022818"/>
    </source>
</evidence>
<dbReference type="AlphaFoldDB" id="A0A5B9DCJ0"/>
<dbReference type="GeneID" id="41330684"/>
<dbReference type="RefSeq" id="WP_147663800.1">
    <property type="nucleotide sequence ID" value="NZ_CP042905.2"/>
</dbReference>
<reference evidence="6 7" key="1">
    <citation type="journal article" date="2020" name="Nature">
        <title>Isolation of an archaeon at the prokaryote-eukaryote interface.</title>
        <authorList>
            <person name="Imachi H."/>
            <person name="Nobu M.K."/>
            <person name="Nakahara N."/>
            <person name="Morono Y."/>
            <person name="Ogawara M."/>
            <person name="Takaki Y."/>
            <person name="Takano Y."/>
            <person name="Uematsu K."/>
            <person name="Ikuta T."/>
            <person name="Ito M."/>
            <person name="Matsui Y."/>
            <person name="Miyazaki M."/>
            <person name="Murata K."/>
            <person name="Saito Y."/>
            <person name="Sakai S."/>
            <person name="Song C."/>
            <person name="Tasumi E."/>
            <person name="Yamanaka Y."/>
            <person name="Yamaguchi T."/>
            <person name="Kamagata Y."/>
            <person name="Tamaki H."/>
            <person name="Takai K."/>
        </authorList>
    </citation>
    <scope>NUCLEOTIDE SEQUENCE [LARGE SCALE GENOMIC DNA]</scope>
    <source>
        <strain evidence="6 7">MK-D1</strain>
    </source>
</reference>
<dbReference type="SUPFAM" id="SSF51998">
    <property type="entry name" value="PFL-like glycyl radical enzymes"/>
    <property type="match status" value="1"/>
</dbReference>
<dbReference type="GO" id="GO:0016829">
    <property type="term" value="F:lyase activity"/>
    <property type="evidence" value="ECO:0007669"/>
    <property type="project" value="UniProtKB-KW"/>
</dbReference>
<evidence type="ECO:0000256" key="3">
    <source>
        <dbReference type="PROSITE-ProRule" id="PRU00493"/>
    </source>
</evidence>
<dbReference type="GO" id="GO:0005829">
    <property type="term" value="C:cytosol"/>
    <property type="evidence" value="ECO:0007669"/>
    <property type="project" value="TreeGrafter"/>
</dbReference>
<keyword evidence="6" id="KW-0670">Pyruvate</keyword>
<dbReference type="InterPro" id="IPR051215">
    <property type="entry name" value="GRE"/>
</dbReference>
<feature type="modified residue" description="Glycine radical" evidence="3">
    <location>
        <position position="814"/>
    </location>
</feature>
<sequence>MVTTEKEDSLGEQQKYRIAEPHDLSPRNKWLRDYYFLGVKREWNNEYMPFTTGLLDDRPFAETDYYIVPEIYFYLGNKTRGIFGSSLALMAEEVELPKDFWSKSLPERRIIFLEKVMLNKIPQEIIGPELLAGGRFNTQLSKCLNEKEQKIFDKLNLNVRHSTFKYHNHGFGNVGATAGHIIPDYDFIINNGFKSVFNDAKERYNQLSLKEKKSPIGNEIRAIIQASEIPRKLAQKYAEECRRLAAEVNDDTRKLELEQMANNLEIVPWEPAQTFWQGVQSLWLIHMLVMAEESYPGPGLSFGRTDQHLWDLYKKDVIDEKNITKNFAKEILGSFWFHCNTAYDAQMRIGNQGITAGFGQLMTLSGCGSNGEDLTNDLTYTILEVIDEWSPILEPKPNVRLHRNSPDKLLDIIVNMITKSQGAPFILNFDERSIAGMMRQGIPKEKAWDYACVGCLENTMQGNDRSGTVNCNPNLVKSILLTLNNGKSANQNQNVIMLHPKEKKPILMGLKTGLAEDFKTWEEFWNAWVRQIRYQIKYTVDTYNISEEFRARWLPTPYLSSMVKGCINSGLDVRNGGPEIRFITIEGVGFATLVDSLLAIKKFVYDEKKFTIAELKEAMENDFKGKKEWKIMHSLIKNRAPKYGNDNDEADELAQKVMEIWSQECFKYKTPTDFTYRPGMLSWNYWAGEDAGFTPATPDGRIGGQFLSNAISPTNGADIQGPTAVTNSVGTVLGGKDENGDYINFLPNGASHTLTFNPSLLRNPELKEKFKSYLKGYIENGGTALQINILDANMLKDAQVNPDGYHNLLVRITGYNAYFVSIGKELQDEIIAREMHNM</sequence>
<dbReference type="EMBL" id="CP042905">
    <property type="protein sequence ID" value="QEE16874.1"/>
    <property type="molecule type" value="Genomic_DNA"/>
</dbReference>
<dbReference type="PROSITE" id="PS51149">
    <property type="entry name" value="GLY_RADICAL_2"/>
    <property type="match status" value="1"/>
</dbReference>
<dbReference type="PROSITE" id="PS51554">
    <property type="entry name" value="PFL"/>
    <property type="match status" value="1"/>
</dbReference>
<keyword evidence="2 6" id="KW-0456">Lyase</keyword>
<dbReference type="Gene3D" id="3.20.70.20">
    <property type="match status" value="1"/>
</dbReference>
<evidence type="ECO:0000313" key="7">
    <source>
        <dbReference type="Proteomes" id="UP000321408"/>
    </source>
</evidence>
<dbReference type="GO" id="GO:0016740">
    <property type="term" value="F:transferase activity"/>
    <property type="evidence" value="ECO:0007669"/>
    <property type="project" value="UniProtKB-KW"/>
</dbReference>
<dbReference type="Pfam" id="PF01228">
    <property type="entry name" value="Gly_radical"/>
    <property type="match status" value="1"/>
</dbReference>
<feature type="domain" description="PFL" evidence="5">
    <location>
        <begin position="1"/>
        <end position="702"/>
    </location>
</feature>
<dbReference type="PANTHER" id="PTHR43641">
    <property type="entry name" value="FORMATE ACETYLTRANSFERASE 3-RELATED"/>
    <property type="match status" value="1"/>
</dbReference>
<feature type="domain" description="Glycine radical" evidence="4">
    <location>
        <begin position="709"/>
        <end position="838"/>
    </location>
</feature>
<proteinExistence type="predicted"/>
<dbReference type="InterPro" id="IPR004184">
    <property type="entry name" value="PFL_dom"/>
</dbReference>